<evidence type="ECO:0000313" key="2">
    <source>
        <dbReference type="Proteomes" id="UP000593568"/>
    </source>
</evidence>
<reference evidence="1 2" key="1">
    <citation type="journal article" date="2019" name="Genome Biol. Evol.">
        <title>Insights into the evolution of the New World diploid cottons (Gossypium, subgenus Houzingenia) based on genome sequencing.</title>
        <authorList>
            <person name="Grover C.E."/>
            <person name="Arick M.A. 2nd"/>
            <person name="Thrash A."/>
            <person name="Conover J.L."/>
            <person name="Sanders W.S."/>
            <person name="Peterson D.G."/>
            <person name="Frelichowski J.E."/>
            <person name="Scheffler J.A."/>
            <person name="Scheffler B.E."/>
            <person name="Wendel J.F."/>
        </authorList>
    </citation>
    <scope>NUCLEOTIDE SEQUENCE [LARGE SCALE GENOMIC DNA]</scope>
    <source>
        <strain evidence="1">8</strain>
        <tissue evidence="1">Leaf</tissue>
    </source>
</reference>
<proteinExistence type="predicted"/>
<dbReference type="Proteomes" id="UP000593568">
    <property type="component" value="Unassembled WGS sequence"/>
</dbReference>
<dbReference type="EMBL" id="JABEZW010225574">
    <property type="protein sequence ID" value="MBA0787248.1"/>
    <property type="molecule type" value="Genomic_DNA"/>
</dbReference>
<name>A0A7J9FPZ3_9ROSI</name>
<keyword evidence="2" id="KW-1185">Reference proteome</keyword>
<evidence type="ECO:0000313" key="1">
    <source>
        <dbReference type="EMBL" id="MBA0787248.1"/>
    </source>
</evidence>
<comment type="caution">
    <text evidence="1">The sequence shown here is derived from an EMBL/GenBank/DDBJ whole genome shotgun (WGS) entry which is preliminary data.</text>
</comment>
<accession>A0A7J9FPZ3</accession>
<dbReference type="AlphaFoldDB" id="A0A7J9FPZ3"/>
<organism evidence="1 2">
    <name type="scientific">Gossypium trilobum</name>
    <dbReference type="NCBI Taxonomy" id="34281"/>
    <lineage>
        <taxon>Eukaryota</taxon>
        <taxon>Viridiplantae</taxon>
        <taxon>Streptophyta</taxon>
        <taxon>Embryophyta</taxon>
        <taxon>Tracheophyta</taxon>
        <taxon>Spermatophyta</taxon>
        <taxon>Magnoliopsida</taxon>
        <taxon>eudicotyledons</taxon>
        <taxon>Gunneridae</taxon>
        <taxon>Pentapetalae</taxon>
        <taxon>rosids</taxon>
        <taxon>malvids</taxon>
        <taxon>Malvales</taxon>
        <taxon>Malvaceae</taxon>
        <taxon>Malvoideae</taxon>
        <taxon>Gossypium</taxon>
    </lineage>
</organism>
<gene>
    <name evidence="1" type="ORF">Gotri_027607</name>
</gene>
<protein>
    <submittedName>
        <fullName evidence="1">Uncharacterized protein</fullName>
    </submittedName>
</protein>
<sequence length="108" mass="12568">MLEIKDLIYVFTVMLRNPISATDMSQGCYNPYTFSLITSHVGLSTEFEDIWLLLDQRSEADFEWTSYEDLTIQAIISNEFFVNPNTWHVKVPLVVYATVEMHEADRVL</sequence>